<evidence type="ECO:0000256" key="1">
    <source>
        <dbReference type="ARBA" id="ARBA00009943"/>
    </source>
</evidence>
<organism evidence="7 8">
    <name type="scientific">Streptomyces fragilis</name>
    <dbReference type="NCBI Taxonomy" id="67301"/>
    <lineage>
        <taxon>Bacteria</taxon>
        <taxon>Bacillati</taxon>
        <taxon>Actinomycetota</taxon>
        <taxon>Actinomycetes</taxon>
        <taxon>Kitasatosporales</taxon>
        <taxon>Streptomycetaceae</taxon>
        <taxon>Streptomyces</taxon>
    </lineage>
</organism>
<evidence type="ECO:0000313" key="8">
    <source>
        <dbReference type="Proteomes" id="UP001550850"/>
    </source>
</evidence>
<evidence type="ECO:0000256" key="3">
    <source>
        <dbReference type="ARBA" id="ARBA00022960"/>
    </source>
</evidence>
<dbReference type="Gene3D" id="3.40.630.30">
    <property type="match status" value="2"/>
</dbReference>
<dbReference type="EMBL" id="JBEZUR010000030">
    <property type="protein sequence ID" value="MEU3556280.1"/>
    <property type="molecule type" value="Genomic_DNA"/>
</dbReference>
<evidence type="ECO:0000256" key="5">
    <source>
        <dbReference type="ARBA" id="ARBA00023315"/>
    </source>
</evidence>
<evidence type="ECO:0000256" key="2">
    <source>
        <dbReference type="ARBA" id="ARBA00022679"/>
    </source>
</evidence>
<keyword evidence="5" id="KW-0012">Acyltransferase</keyword>
<dbReference type="Pfam" id="PF02388">
    <property type="entry name" value="FemAB"/>
    <property type="match status" value="2"/>
</dbReference>
<comment type="similarity">
    <text evidence="1">Belongs to the FemABX family.</text>
</comment>
<dbReference type="InterPro" id="IPR050644">
    <property type="entry name" value="PG_Glycine_Bridge_Synth"/>
</dbReference>
<dbReference type="RefSeq" id="WP_108956835.1">
    <property type="nucleotide sequence ID" value="NZ_BEVZ01000009.1"/>
</dbReference>
<dbReference type="PROSITE" id="PS51191">
    <property type="entry name" value="FEMABX"/>
    <property type="match status" value="1"/>
</dbReference>
<keyword evidence="8" id="KW-1185">Reference proteome</keyword>
<dbReference type="Proteomes" id="UP001550850">
    <property type="component" value="Unassembled WGS sequence"/>
</dbReference>
<name>A0ABV2YKM5_9ACTN</name>
<dbReference type="InterPro" id="IPR016181">
    <property type="entry name" value="Acyl_CoA_acyltransferase"/>
</dbReference>
<keyword evidence="4" id="KW-0573">Peptidoglycan synthesis</keyword>
<dbReference type="PANTHER" id="PTHR36174">
    <property type="entry name" value="LIPID II:GLYCINE GLYCYLTRANSFERASE"/>
    <property type="match status" value="1"/>
</dbReference>
<evidence type="ECO:0000256" key="6">
    <source>
        <dbReference type="ARBA" id="ARBA00023316"/>
    </source>
</evidence>
<dbReference type="InterPro" id="IPR003447">
    <property type="entry name" value="FEMABX"/>
</dbReference>
<evidence type="ECO:0000313" key="7">
    <source>
        <dbReference type="EMBL" id="MEU3556280.1"/>
    </source>
</evidence>
<dbReference type="SUPFAM" id="SSF55729">
    <property type="entry name" value="Acyl-CoA N-acyltransferases (Nat)"/>
    <property type="match status" value="2"/>
</dbReference>
<proteinExistence type="inferred from homology"/>
<keyword evidence="3" id="KW-0133">Cell shape</keyword>
<sequence length="375" mass="42286">MKYLLRAITREEHLAFVAGQSSVSHLQIPSWGEVKSDWRSASLGWFDERGRLVGAGLVLLRALPKVRRYLAYLPEGPVIDWDSEDLDGWLGPMIAYLRDLGAFTVRMGPPVVARRWDAATVRGAVADPEVRWLREAPPSAENPAARELAERLHGLGWRPVTAEGEDSAAVNQPRYVFQVPFGDRPLREVQAGYSPEWRRNAKKAWRAGVEVVRGGYEDLAAFHRLYAEAAERDGLIPRPLSYFQRMWIALRNEHPDRMRLYFSRFEGEDQAAALMLAVGEHVWHAYGAAPHTRTDVCPDHALQWRMMSDAHEMGATLYDLRGITGSVAGDEQHLALLRHRLGTGGEAVEYLGEWDFPLSKVLHKALDLYIAHRGA</sequence>
<comment type="caution">
    <text evidence="7">The sequence shown here is derived from an EMBL/GenBank/DDBJ whole genome shotgun (WGS) entry which is preliminary data.</text>
</comment>
<protein>
    <submittedName>
        <fullName evidence="7">Peptidoglycan bridge formation glycyltransferase FemA/FemB family protein</fullName>
    </submittedName>
</protein>
<keyword evidence="2" id="KW-0808">Transferase</keyword>
<evidence type="ECO:0000256" key="4">
    <source>
        <dbReference type="ARBA" id="ARBA00022984"/>
    </source>
</evidence>
<dbReference type="PANTHER" id="PTHR36174:SF1">
    <property type="entry name" value="LIPID II:GLYCINE GLYCYLTRANSFERASE"/>
    <property type="match status" value="1"/>
</dbReference>
<keyword evidence="6" id="KW-0961">Cell wall biogenesis/degradation</keyword>
<reference evidence="7 8" key="1">
    <citation type="submission" date="2024-06" db="EMBL/GenBank/DDBJ databases">
        <title>The Natural Products Discovery Center: Release of the First 8490 Sequenced Strains for Exploring Actinobacteria Biosynthetic Diversity.</title>
        <authorList>
            <person name="Kalkreuter E."/>
            <person name="Kautsar S.A."/>
            <person name="Yang D."/>
            <person name="Bader C.D."/>
            <person name="Teijaro C.N."/>
            <person name="Fluegel L."/>
            <person name="Davis C.M."/>
            <person name="Simpson J.R."/>
            <person name="Lauterbach L."/>
            <person name="Steele A.D."/>
            <person name="Gui C."/>
            <person name="Meng S."/>
            <person name="Li G."/>
            <person name="Viehrig K."/>
            <person name="Ye F."/>
            <person name="Su P."/>
            <person name="Kiefer A.F."/>
            <person name="Nichols A."/>
            <person name="Cepeda A.J."/>
            <person name="Yan W."/>
            <person name="Fan B."/>
            <person name="Jiang Y."/>
            <person name="Adhikari A."/>
            <person name="Zheng C.-J."/>
            <person name="Schuster L."/>
            <person name="Cowan T.M."/>
            <person name="Smanski M.J."/>
            <person name="Chevrette M.G."/>
            <person name="De Carvalho L.P.S."/>
            <person name="Shen B."/>
        </authorList>
    </citation>
    <scope>NUCLEOTIDE SEQUENCE [LARGE SCALE GENOMIC DNA]</scope>
    <source>
        <strain evidence="7 8">NPDC038104</strain>
    </source>
</reference>
<accession>A0ABV2YKM5</accession>
<gene>
    <name evidence="7" type="ORF">AB0E65_19025</name>
</gene>